<name>A0A2S9V7Y5_9ALTE</name>
<dbReference type="InterPro" id="IPR023614">
    <property type="entry name" value="Porin_dom_sf"/>
</dbReference>
<comment type="caution">
    <text evidence="2">The sequence shown here is derived from an EMBL/GenBank/DDBJ whole genome shotgun (WGS) entry which is preliminary data.</text>
</comment>
<dbReference type="EMBL" id="PVNP01000182">
    <property type="protein sequence ID" value="PRO72544.1"/>
    <property type="molecule type" value="Genomic_DNA"/>
</dbReference>
<evidence type="ECO:0000313" key="3">
    <source>
        <dbReference type="Proteomes" id="UP000238949"/>
    </source>
</evidence>
<dbReference type="RefSeq" id="WP_105935412.1">
    <property type="nucleotide sequence ID" value="NZ_PVNP01000182.1"/>
</dbReference>
<dbReference type="Gene3D" id="2.40.160.10">
    <property type="entry name" value="Porin"/>
    <property type="match status" value="1"/>
</dbReference>
<feature type="signal peptide" evidence="1">
    <location>
        <begin position="1"/>
        <end position="21"/>
    </location>
</feature>
<sequence length="373" mass="41220">MKKQLIAVAVSLLGVTHSANAEINFSGFGSVVGGIATDDEVTVRGYTDDIEFKQGSFFALQAYSDLTDGLTATVQVRARGSDDWEPEFTWAYLSYELDSNWRIQAGRQRIPLYLYSDYLDVSYAYHWISPPSEVYKAPFDSIDGIASIHNFTVGDANLDLRLYYGQEDFEAGANSYEINNIISAVASVNYGWWTFRSSYTQFEITGELGLGPLVDAWSATPFPQVGSDLDVNEDDYSGLEVGVIFDNQDWLFVAEYIPSSLDNGLIGDYTPWMVSVGKRFGSAQIHATVGEDKVEAYDESFKQVPLGASAELDALIGATQTVIDNNTYTRPFYSVGVRWDFHPSVALKVEYTNVDFEGAGNQGVIQTALVTVF</sequence>
<dbReference type="AlphaFoldDB" id="A0A2S9V7Y5"/>
<dbReference type="OrthoDB" id="197869at2"/>
<keyword evidence="1" id="KW-0732">Signal</keyword>
<dbReference type="SUPFAM" id="SSF56935">
    <property type="entry name" value="Porins"/>
    <property type="match status" value="1"/>
</dbReference>
<protein>
    <recommendedName>
        <fullName evidence="4">Porin</fullName>
    </recommendedName>
</protein>
<gene>
    <name evidence="2" type="ORF">C6Y40_15900</name>
</gene>
<evidence type="ECO:0008006" key="4">
    <source>
        <dbReference type="Google" id="ProtNLM"/>
    </source>
</evidence>
<accession>A0A2S9V7Y5</accession>
<evidence type="ECO:0000313" key="2">
    <source>
        <dbReference type="EMBL" id="PRO72544.1"/>
    </source>
</evidence>
<keyword evidence="3" id="KW-1185">Reference proteome</keyword>
<feature type="chain" id="PRO_5015604046" description="Porin" evidence="1">
    <location>
        <begin position="22"/>
        <end position="373"/>
    </location>
</feature>
<reference evidence="3" key="1">
    <citation type="journal article" date="2020" name="Int. J. Syst. Evol. Microbiol.">
        <title>Alteromonas alba sp. nov., a marine bacterium isolated from the seawater of the West Pacific Ocean.</title>
        <authorList>
            <person name="Sun C."/>
            <person name="Wu Y.-H."/>
            <person name="Xamxidin M."/>
            <person name="Cheng H."/>
            <person name="Xu X.-W."/>
        </authorList>
    </citation>
    <scope>NUCLEOTIDE SEQUENCE [LARGE SCALE GENOMIC DNA]</scope>
    <source>
        <strain evidence="3">190</strain>
    </source>
</reference>
<dbReference type="Proteomes" id="UP000238949">
    <property type="component" value="Unassembled WGS sequence"/>
</dbReference>
<evidence type="ECO:0000256" key="1">
    <source>
        <dbReference type="SAM" id="SignalP"/>
    </source>
</evidence>
<proteinExistence type="predicted"/>
<organism evidence="2 3">
    <name type="scientific">Alteromonas alba</name>
    <dbReference type="NCBI Taxonomy" id="2079529"/>
    <lineage>
        <taxon>Bacteria</taxon>
        <taxon>Pseudomonadati</taxon>
        <taxon>Pseudomonadota</taxon>
        <taxon>Gammaproteobacteria</taxon>
        <taxon>Alteromonadales</taxon>
        <taxon>Alteromonadaceae</taxon>
        <taxon>Alteromonas/Salinimonas group</taxon>
        <taxon>Alteromonas</taxon>
    </lineage>
</organism>